<organism evidence="2">
    <name type="scientific">freshwater metagenome</name>
    <dbReference type="NCBI Taxonomy" id="449393"/>
    <lineage>
        <taxon>unclassified sequences</taxon>
        <taxon>metagenomes</taxon>
        <taxon>ecological metagenomes</taxon>
    </lineage>
</organism>
<proteinExistence type="predicted"/>
<dbReference type="EMBL" id="CAFBIY010000218">
    <property type="protein sequence ID" value="CAB4853222.1"/>
    <property type="molecule type" value="Genomic_DNA"/>
</dbReference>
<sequence>MVGLVEDGDLDAVEAAVALTDEVFEAARAGDDDVDAGLQCGGLVAEADAAVDDGVAQTHGLGQGSDGGRDLVGQFAGGHEDQTAGRTLTGALIALGERRDQRDGEGDGLAATGLAATQQVATCQRVGEGDGLDGERGGDATGGKGCDDGRGDTEGRERTRRLKV</sequence>
<feature type="compositionally biased region" description="Basic and acidic residues" evidence="1">
    <location>
        <begin position="145"/>
        <end position="157"/>
    </location>
</feature>
<feature type="region of interest" description="Disordered" evidence="1">
    <location>
        <begin position="125"/>
        <end position="164"/>
    </location>
</feature>
<evidence type="ECO:0000256" key="1">
    <source>
        <dbReference type="SAM" id="MobiDB-lite"/>
    </source>
</evidence>
<protein>
    <submittedName>
        <fullName evidence="2">Unannotated protein</fullName>
    </submittedName>
</protein>
<feature type="region of interest" description="Disordered" evidence="1">
    <location>
        <begin position="60"/>
        <end position="83"/>
    </location>
</feature>
<gene>
    <name evidence="2" type="ORF">UFOPK3267_02747</name>
</gene>
<reference evidence="2" key="1">
    <citation type="submission" date="2020-05" db="EMBL/GenBank/DDBJ databases">
        <authorList>
            <person name="Chiriac C."/>
            <person name="Salcher M."/>
            <person name="Ghai R."/>
            <person name="Kavagutti S V."/>
        </authorList>
    </citation>
    <scope>NUCLEOTIDE SEQUENCE</scope>
</reference>
<evidence type="ECO:0000313" key="2">
    <source>
        <dbReference type="EMBL" id="CAB4853222.1"/>
    </source>
</evidence>
<dbReference type="AlphaFoldDB" id="A0A6J7C556"/>
<name>A0A6J7C556_9ZZZZ</name>
<dbReference type="AntiFam" id="ANF00149">
    <property type="entry name" value="Shadow ORF (opposite cshA)"/>
</dbReference>
<accession>A0A6J7C556</accession>